<dbReference type="Proteomes" id="UP000198406">
    <property type="component" value="Unassembled WGS sequence"/>
</dbReference>
<dbReference type="GO" id="GO:0009507">
    <property type="term" value="C:chloroplast"/>
    <property type="evidence" value="ECO:0007669"/>
    <property type="project" value="TreeGrafter"/>
</dbReference>
<sequence>MRLPRVRALAPLLCALASPKLVDSFSVISYAPKSTSGTSPKHPLVSMASTKEDCGCGESVRYSGDPPEEIKLDFDIRQSLRNKNIYNIKGQSVTIDDILGEPDQSMLQWSKRKHELDQKGVGLVFVSIGTPEKGKILAEHLEIPDAESLLFVDPENVLYDAIRLRRGVDRTFFNIETPFAFLDRFTKPNGMKELGQVLSKWNKAFFIPPKQDQAFLQGGTFVFKGPETLFAHYDPSTASHANMNEVIDTAVQAMNGSTASLQ</sequence>
<feature type="signal peptide" evidence="1">
    <location>
        <begin position="1"/>
        <end position="24"/>
    </location>
</feature>
<name>A0A1Z5JSF0_FISSO</name>
<dbReference type="Pfam" id="PF13911">
    <property type="entry name" value="AhpC-TSA_2"/>
    <property type="match status" value="1"/>
</dbReference>
<accession>A0A1Z5JSF0</accession>
<protein>
    <recommendedName>
        <fullName evidence="4">Thioredoxin domain-containing protein</fullName>
    </recommendedName>
</protein>
<evidence type="ECO:0000313" key="2">
    <source>
        <dbReference type="EMBL" id="GAX16954.1"/>
    </source>
</evidence>
<dbReference type="PANTHER" id="PTHR28630:SF23">
    <property type="entry name" value="THIOREDOXIN SUPERFAMILY PROTEIN"/>
    <property type="match status" value="1"/>
</dbReference>
<evidence type="ECO:0008006" key="4">
    <source>
        <dbReference type="Google" id="ProtNLM"/>
    </source>
</evidence>
<evidence type="ECO:0000256" key="1">
    <source>
        <dbReference type="SAM" id="SignalP"/>
    </source>
</evidence>
<evidence type="ECO:0000313" key="3">
    <source>
        <dbReference type="Proteomes" id="UP000198406"/>
    </source>
</evidence>
<dbReference type="InterPro" id="IPR032801">
    <property type="entry name" value="PXL2A/B/C"/>
</dbReference>
<keyword evidence="3" id="KW-1185">Reference proteome</keyword>
<dbReference type="AlphaFoldDB" id="A0A1Z5JSF0"/>
<organism evidence="2 3">
    <name type="scientific">Fistulifera solaris</name>
    <name type="common">Oleaginous diatom</name>
    <dbReference type="NCBI Taxonomy" id="1519565"/>
    <lineage>
        <taxon>Eukaryota</taxon>
        <taxon>Sar</taxon>
        <taxon>Stramenopiles</taxon>
        <taxon>Ochrophyta</taxon>
        <taxon>Bacillariophyta</taxon>
        <taxon>Bacillariophyceae</taxon>
        <taxon>Bacillariophycidae</taxon>
        <taxon>Naviculales</taxon>
        <taxon>Naviculaceae</taxon>
        <taxon>Fistulifera</taxon>
    </lineage>
</organism>
<feature type="chain" id="PRO_5012938790" description="Thioredoxin domain-containing protein" evidence="1">
    <location>
        <begin position="25"/>
        <end position="262"/>
    </location>
</feature>
<dbReference type="EMBL" id="BDSP01000111">
    <property type="protein sequence ID" value="GAX16954.1"/>
    <property type="molecule type" value="Genomic_DNA"/>
</dbReference>
<dbReference type="PANTHER" id="PTHR28630">
    <property type="match status" value="1"/>
</dbReference>
<comment type="caution">
    <text evidence="2">The sequence shown here is derived from an EMBL/GenBank/DDBJ whole genome shotgun (WGS) entry which is preliminary data.</text>
</comment>
<gene>
    <name evidence="2" type="ORF">FisN_5Hh332</name>
</gene>
<dbReference type="OrthoDB" id="40334at2759"/>
<keyword evidence="1" id="KW-0732">Signal</keyword>
<reference evidence="2 3" key="1">
    <citation type="journal article" date="2015" name="Plant Cell">
        <title>Oil accumulation by the oleaginous diatom Fistulifera solaris as revealed by the genome and transcriptome.</title>
        <authorList>
            <person name="Tanaka T."/>
            <person name="Maeda Y."/>
            <person name="Veluchamy A."/>
            <person name="Tanaka M."/>
            <person name="Abida H."/>
            <person name="Marechal E."/>
            <person name="Bowler C."/>
            <person name="Muto M."/>
            <person name="Sunaga Y."/>
            <person name="Tanaka M."/>
            <person name="Yoshino T."/>
            <person name="Taniguchi T."/>
            <person name="Fukuda Y."/>
            <person name="Nemoto M."/>
            <person name="Matsumoto M."/>
            <person name="Wong P.S."/>
            <person name="Aburatani S."/>
            <person name="Fujibuchi W."/>
        </authorList>
    </citation>
    <scope>NUCLEOTIDE SEQUENCE [LARGE SCALE GENOMIC DNA]</scope>
    <source>
        <strain evidence="2 3">JPCC DA0580</strain>
    </source>
</reference>
<proteinExistence type="predicted"/>
<dbReference type="InParanoid" id="A0A1Z5JSF0"/>